<keyword evidence="7 9" id="KW-0460">Magnesium</keyword>
<comment type="cofactor">
    <cofactor evidence="1 9">
        <name>Mg(2+)</name>
        <dbReference type="ChEBI" id="CHEBI:18420"/>
    </cofactor>
</comment>
<dbReference type="EMBL" id="NHMP01000007">
    <property type="protein sequence ID" value="OXE45803.1"/>
    <property type="molecule type" value="Genomic_DNA"/>
</dbReference>
<keyword evidence="8 9" id="KW-0051">Antiviral defense</keyword>
<dbReference type="RefSeq" id="WP_066592705.1">
    <property type="nucleotide sequence ID" value="NZ_CAJTBZ010000015.1"/>
</dbReference>
<dbReference type="GO" id="GO:0016787">
    <property type="term" value="F:hydrolase activity"/>
    <property type="evidence" value="ECO:0007669"/>
    <property type="project" value="UniProtKB-KW"/>
</dbReference>
<evidence type="ECO:0000256" key="6">
    <source>
        <dbReference type="ARBA" id="ARBA00022801"/>
    </source>
</evidence>
<comment type="function">
    <text evidence="9">CRISPR (clustered regularly interspaced short palindromic repeat), is an adaptive immune system that provides protection against mobile genetic elements (viruses, transposable elements and conjugative plasmids). CRISPR clusters contain sequences complementary to antecedent mobile elements and target invading nucleic acids. CRISPR clusters are transcribed and processed into CRISPR RNA (crRNA). Functions as a ssRNA-specific endoribonuclease. Involved in the integration of spacer DNA into the CRISPR cassette.</text>
</comment>
<comment type="subunit">
    <text evidence="9">Homodimer, forms a heterotetramer with a Cas1 homodimer.</text>
</comment>
<comment type="caution">
    <text evidence="10">The sequence shown here is derived from an EMBL/GenBank/DDBJ whole genome shotgun (WGS) entry which is preliminary data.</text>
</comment>
<name>A0A227KE48_9BURK</name>
<dbReference type="InterPro" id="IPR021127">
    <property type="entry name" value="CRISPR_associated_Cas2"/>
</dbReference>
<dbReference type="GO" id="GO:0046872">
    <property type="term" value="F:metal ion binding"/>
    <property type="evidence" value="ECO:0007669"/>
    <property type="project" value="UniProtKB-UniRule"/>
</dbReference>
<evidence type="ECO:0000256" key="1">
    <source>
        <dbReference type="ARBA" id="ARBA00001946"/>
    </source>
</evidence>
<dbReference type="PANTHER" id="PTHR34405:SF3">
    <property type="entry name" value="CRISPR-ASSOCIATED ENDORIBONUCLEASE CAS2 3"/>
    <property type="match status" value="1"/>
</dbReference>
<organism evidence="10 11">
    <name type="scientific">Turicimonas muris</name>
    <dbReference type="NCBI Taxonomy" id="1796652"/>
    <lineage>
        <taxon>Bacteria</taxon>
        <taxon>Pseudomonadati</taxon>
        <taxon>Pseudomonadota</taxon>
        <taxon>Betaproteobacteria</taxon>
        <taxon>Burkholderiales</taxon>
        <taxon>Sutterellaceae</taxon>
        <taxon>Turicimonas</taxon>
    </lineage>
</organism>
<dbReference type="GO" id="GO:0004521">
    <property type="term" value="F:RNA endonuclease activity"/>
    <property type="evidence" value="ECO:0007669"/>
    <property type="project" value="InterPro"/>
</dbReference>
<feature type="binding site" evidence="9">
    <location>
        <position position="10"/>
    </location>
    <ligand>
        <name>Mg(2+)</name>
        <dbReference type="ChEBI" id="CHEBI:18420"/>
        <note>catalytic</note>
    </ligand>
</feature>
<evidence type="ECO:0000313" key="10">
    <source>
        <dbReference type="EMBL" id="OXE45803.1"/>
    </source>
</evidence>
<protein>
    <recommendedName>
        <fullName evidence="9">CRISPR-associated endoribonuclease Cas2</fullName>
        <ecNumber evidence="9">3.1.-.-</ecNumber>
    </recommendedName>
</protein>
<dbReference type="PANTHER" id="PTHR34405">
    <property type="entry name" value="CRISPR-ASSOCIATED ENDORIBONUCLEASE CAS2"/>
    <property type="match status" value="1"/>
</dbReference>
<evidence type="ECO:0000256" key="7">
    <source>
        <dbReference type="ARBA" id="ARBA00022842"/>
    </source>
</evidence>
<dbReference type="GO" id="GO:0043571">
    <property type="term" value="P:maintenance of CRISPR repeat elements"/>
    <property type="evidence" value="ECO:0007669"/>
    <property type="project" value="UniProtKB-UniRule"/>
</dbReference>
<evidence type="ECO:0000256" key="3">
    <source>
        <dbReference type="ARBA" id="ARBA00022722"/>
    </source>
</evidence>
<keyword evidence="4 9" id="KW-0479">Metal-binding</keyword>
<evidence type="ECO:0000256" key="2">
    <source>
        <dbReference type="ARBA" id="ARBA00009959"/>
    </source>
</evidence>
<gene>
    <name evidence="9" type="primary">cas2</name>
    <name evidence="10" type="ORF">ADH67_10300</name>
</gene>
<dbReference type="SUPFAM" id="SSF143430">
    <property type="entry name" value="TTP0101/SSO1404-like"/>
    <property type="match status" value="1"/>
</dbReference>
<dbReference type="Proteomes" id="UP000214610">
    <property type="component" value="Unassembled WGS sequence"/>
</dbReference>
<dbReference type="HAMAP" id="MF_01471">
    <property type="entry name" value="Cas2"/>
    <property type="match status" value="1"/>
</dbReference>
<evidence type="ECO:0000256" key="4">
    <source>
        <dbReference type="ARBA" id="ARBA00022723"/>
    </source>
</evidence>
<dbReference type="NCBIfam" id="TIGR01573">
    <property type="entry name" value="cas2"/>
    <property type="match status" value="1"/>
</dbReference>
<evidence type="ECO:0000256" key="9">
    <source>
        <dbReference type="HAMAP-Rule" id="MF_01471"/>
    </source>
</evidence>
<keyword evidence="5 9" id="KW-0255">Endonuclease</keyword>
<dbReference type="Pfam" id="PF09827">
    <property type="entry name" value="CRISPR_Cas2"/>
    <property type="match status" value="1"/>
</dbReference>
<dbReference type="Gene3D" id="3.30.70.240">
    <property type="match status" value="1"/>
</dbReference>
<proteinExistence type="inferred from homology"/>
<dbReference type="EC" id="3.1.-.-" evidence="9"/>
<dbReference type="CDD" id="cd09725">
    <property type="entry name" value="Cas2_I_II_III"/>
    <property type="match status" value="1"/>
</dbReference>
<dbReference type="AlphaFoldDB" id="A0A227KE48"/>
<accession>A0A227KE48</accession>
<keyword evidence="6 9" id="KW-0378">Hydrolase</keyword>
<keyword evidence="11" id="KW-1185">Reference proteome</keyword>
<sequence>MYVNYLVCYDVSDSTRRKKFSDSLKELGLVPLQKSVFYGGLNPPEARSLEVLARKVLLDEEDRCLWFPCHLDINKVRACLGYRDFQYVEADGYLFL</sequence>
<reference evidence="11" key="1">
    <citation type="submission" date="2017-05" db="EMBL/GenBank/DDBJ databases">
        <title>Improved OligoMM genomes.</title>
        <authorList>
            <person name="Garzetti D."/>
        </authorList>
    </citation>
    <scope>NUCLEOTIDE SEQUENCE [LARGE SCALE GENOMIC DNA]</scope>
    <source>
        <strain evidence="11">YL45</strain>
    </source>
</reference>
<keyword evidence="3 9" id="KW-0540">Nuclease</keyword>
<comment type="similarity">
    <text evidence="2 9">Belongs to the CRISPR-associated endoribonuclease Cas2 protein family.</text>
</comment>
<dbReference type="GO" id="GO:0051607">
    <property type="term" value="P:defense response to virus"/>
    <property type="evidence" value="ECO:0007669"/>
    <property type="project" value="UniProtKB-UniRule"/>
</dbReference>
<dbReference type="InterPro" id="IPR019199">
    <property type="entry name" value="Virulence_VapD/CRISPR_Cas2"/>
</dbReference>
<evidence type="ECO:0000256" key="8">
    <source>
        <dbReference type="ARBA" id="ARBA00023118"/>
    </source>
</evidence>
<evidence type="ECO:0000313" key="11">
    <source>
        <dbReference type="Proteomes" id="UP000214610"/>
    </source>
</evidence>
<dbReference type="GeneID" id="78361401"/>
<evidence type="ECO:0000256" key="5">
    <source>
        <dbReference type="ARBA" id="ARBA00022759"/>
    </source>
</evidence>